<gene>
    <name evidence="1" type="ORF">SGA01_30100</name>
</gene>
<dbReference type="AlphaFoldDB" id="A0A4Y3RIC4"/>
<proteinExistence type="predicted"/>
<sequence length="225" mass="24605">MPQPQPQPWSPLDEYLWHTCDILADVLSGTLSRRPLLATHAPVAACDRVLAVGPANRLTWRAYGNGSYTHNQVVAFGSPAFVAGSLLGNALGNSSRRRQAERNAQPRWAMEGTGELTITLHKAYINSPSTSIHTEIYWAGLSSIDLVAPDTVETRFINNQGQLMTIRLQTLWASLIFVLAALNTFPHHPRLLTCGWLPPGFEQRCTAAGKPCRPAAELALNRGTS</sequence>
<comment type="caution">
    <text evidence="1">The sequence shown here is derived from an EMBL/GenBank/DDBJ whole genome shotgun (WGS) entry which is preliminary data.</text>
</comment>
<name>A0A4Y3RIC4_9ACTN</name>
<organism evidence="1 2">
    <name type="scientific">Streptomyces gardneri</name>
    <dbReference type="NCBI Taxonomy" id="66892"/>
    <lineage>
        <taxon>Bacteria</taxon>
        <taxon>Bacillati</taxon>
        <taxon>Actinomycetota</taxon>
        <taxon>Actinomycetes</taxon>
        <taxon>Kitasatosporales</taxon>
        <taxon>Streptomycetaceae</taxon>
        <taxon>Streptomyces</taxon>
    </lineage>
</organism>
<protein>
    <submittedName>
        <fullName evidence="1">Uncharacterized protein</fullName>
    </submittedName>
</protein>
<keyword evidence="2" id="KW-1185">Reference proteome</keyword>
<evidence type="ECO:0000313" key="2">
    <source>
        <dbReference type="Proteomes" id="UP000315226"/>
    </source>
</evidence>
<dbReference type="EMBL" id="BJMN01000018">
    <property type="protein sequence ID" value="GEB57405.1"/>
    <property type="molecule type" value="Genomic_DNA"/>
</dbReference>
<reference evidence="1 2" key="1">
    <citation type="submission" date="2019-06" db="EMBL/GenBank/DDBJ databases">
        <title>Whole genome shotgun sequence of Streptomyces gardneri NBRC 12865.</title>
        <authorList>
            <person name="Hosoyama A."/>
            <person name="Uohara A."/>
            <person name="Ohji S."/>
            <person name="Ichikawa N."/>
        </authorList>
    </citation>
    <scope>NUCLEOTIDE SEQUENCE [LARGE SCALE GENOMIC DNA]</scope>
    <source>
        <strain evidence="1 2">NBRC 12865</strain>
    </source>
</reference>
<accession>A0A4Y3RIC4</accession>
<evidence type="ECO:0000313" key="1">
    <source>
        <dbReference type="EMBL" id="GEB57405.1"/>
    </source>
</evidence>
<dbReference type="RefSeq" id="WP_229918353.1">
    <property type="nucleotide sequence ID" value="NZ_BJMN01000018.1"/>
</dbReference>
<dbReference type="Proteomes" id="UP000315226">
    <property type="component" value="Unassembled WGS sequence"/>
</dbReference>